<dbReference type="EMBL" id="NHZQ01000060">
    <property type="protein sequence ID" value="PSK56504.1"/>
    <property type="molecule type" value="Genomic_DNA"/>
</dbReference>
<feature type="region of interest" description="Disordered" evidence="3">
    <location>
        <begin position="1"/>
        <end position="71"/>
    </location>
</feature>
<dbReference type="PANTHER" id="PTHR42107">
    <property type="entry name" value="YALI0D24453P"/>
    <property type="match status" value="1"/>
</dbReference>
<feature type="region of interest" description="Disordered" evidence="3">
    <location>
        <begin position="346"/>
        <end position="639"/>
    </location>
</feature>
<proteinExistence type="predicted"/>
<feature type="compositionally biased region" description="Polar residues" evidence="3">
    <location>
        <begin position="392"/>
        <end position="405"/>
    </location>
</feature>
<comment type="subcellular location">
    <subcellularLocation>
        <location evidence="1">Nucleus</location>
    </subcellularLocation>
</comment>
<feature type="compositionally biased region" description="Acidic residues" evidence="3">
    <location>
        <begin position="464"/>
        <end position="493"/>
    </location>
</feature>
<reference evidence="5 6" key="1">
    <citation type="submission" date="2017-05" db="EMBL/GenBank/DDBJ databases">
        <title>Draft genome sequence of Elsinoe australis.</title>
        <authorList>
            <person name="Cheng Q."/>
        </authorList>
    </citation>
    <scope>NUCLEOTIDE SEQUENCE [LARGE SCALE GENOMIC DNA]</scope>
    <source>
        <strain evidence="5 6">NL1</strain>
    </source>
</reference>
<feature type="compositionally biased region" description="Basic and acidic residues" evidence="3">
    <location>
        <begin position="543"/>
        <end position="554"/>
    </location>
</feature>
<dbReference type="Proteomes" id="UP000243723">
    <property type="component" value="Unassembled WGS sequence"/>
</dbReference>
<feature type="compositionally biased region" description="Polar residues" evidence="3">
    <location>
        <begin position="608"/>
        <end position="620"/>
    </location>
</feature>
<dbReference type="InterPro" id="IPR028942">
    <property type="entry name" value="WHIM1_dom"/>
</dbReference>
<name>A0A2P8A7R5_9PEZI</name>
<dbReference type="PANTHER" id="PTHR42107:SF1">
    <property type="entry name" value="WHIM1 DOMAIN-CONTAINING PROTEIN"/>
    <property type="match status" value="1"/>
</dbReference>
<evidence type="ECO:0000313" key="6">
    <source>
        <dbReference type="Proteomes" id="UP000243723"/>
    </source>
</evidence>
<dbReference type="GO" id="GO:0005634">
    <property type="term" value="C:nucleus"/>
    <property type="evidence" value="ECO:0007669"/>
    <property type="project" value="UniProtKB-SubCell"/>
</dbReference>
<evidence type="ECO:0000313" key="5">
    <source>
        <dbReference type="EMBL" id="PSK56504.1"/>
    </source>
</evidence>
<keyword evidence="6" id="KW-1185">Reference proteome</keyword>
<comment type="caution">
    <text evidence="5">The sequence shown here is derived from an EMBL/GenBank/DDBJ whole genome shotgun (WGS) entry which is preliminary data.</text>
</comment>
<dbReference type="OrthoDB" id="349045at2759"/>
<dbReference type="Pfam" id="PF15612">
    <property type="entry name" value="WHIM1"/>
    <property type="match status" value="1"/>
</dbReference>
<keyword evidence="2" id="KW-0539">Nucleus</keyword>
<evidence type="ECO:0000256" key="1">
    <source>
        <dbReference type="ARBA" id="ARBA00004123"/>
    </source>
</evidence>
<accession>A0A2P8A7R5</accession>
<evidence type="ECO:0000256" key="3">
    <source>
        <dbReference type="SAM" id="MobiDB-lite"/>
    </source>
</evidence>
<feature type="compositionally biased region" description="Polar residues" evidence="3">
    <location>
        <begin position="533"/>
        <end position="542"/>
    </location>
</feature>
<feature type="compositionally biased region" description="Low complexity" evidence="3">
    <location>
        <begin position="1"/>
        <end position="18"/>
    </location>
</feature>
<dbReference type="AlphaFoldDB" id="A0A2P8A7R5"/>
<feature type="compositionally biased region" description="Pro residues" evidence="3">
    <location>
        <begin position="49"/>
        <end position="64"/>
    </location>
</feature>
<sequence>MDDSDLSSLSSALSSAPPSDDERLKLAPIFLKAKGNPAKKKGPRKAAPQEPPASPPRPPRSPSPPHEESLADNPDVAFLVMFRSRFSAAFPPKLSHYGPQDIERGVEGSIASPQVENLLCALLGLVLNRKKPVERGHHGRALEEAMASQRPQWPASWNGQNPLSGSRNFNTMSPSERLNLLRTLVIWSLSSSEVISQMIKDAYKQSRHEDDLNQPLSVQSWGIDGDKRRYWLIEGQDDTDFRLYRETPKYSSENKWWSMAGSIDEIKAVADKLEKKDTTQAARRLATKITAAVPRFEATEEKRKRREYRQMRRAQFQRPEPGFSLYEGRTRGKRLRYTFDDDDEFEDSDGFSVRRSGRHSDRSTPAEAQGPVVTASGRQVKSREGGLYGESLLSNQMNNDDTAVSNDMDGSEMSGPTARPSRQAARGYANENTKKRKHIDTYNEVDEMSDEDDAASSGGWNSADNDDEVVDGDRGDDEELSDDADLSMDDEDGQSSLIVKLKVPSLIEEKAETKPHTNGHTGLQDTIEVAQPSLENATTKPESNGDPHHMDWKPAEVQGNPEPNKLEKEAPPKAGTLLHPSSRDTISSTLNDAEVKAKQNGHTPAINGDSTPGDQPTTSDALEEPVSKPVENPLIRSLV</sequence>
<dbReference type="STRING" id="40998.A0A2P8A7R5"/>
<organism evidence="5 6">
    <name type="scientific">Elsinoe australis</name>
    <dbReference type="NCBI Taxonomy" id="40998"/>
    <lineage>
        <taxon>Eukaryota</taxon>
        <taxon>Fungi</taxon>
        <taxon>Dikarya</taxon>
        <taxon>Ascomycota</taxon>
        <taxon>Pezizomycotina</taxon>
        <taxon>Dothideomycetes</taxon>
        <taxon>Dothideomycetidae</taxon>
        <taxon>Myriangiales</taxon>
        <taxon>Elsinoaceae</taxon>
        <taxon>Elsinoe</taxon>
    </lineage>
</organism>
<feature type="domain" description="WHIM1" evidence="4">
    <location>
        <begin position="155"/>
        <end position="196"/>
    </location>
</feature>
<feature type="compositionally biased region" description="Acidic residues" evidence="3">
    <location>
        <begin position="443"/>
        <end position="454"/>
    </location>
</feature>
<evidence type="ECO:0000259" key="4">
    <source>
        <dbReference type="Pfam" id="PF15612"/>
    </source>
</evidence>
<gene>
    <name evidence="5" type="ORF">B9Z65_6128</name>
</gene>
<protein>
    <recommendedName>
        <fullName evidence="4">WHIM1 domain-containing protein</fullName>
    </recommendedName>
</protein>
<evidence type="ECO:0000256" key="2">
    <source>
        <dbReference type="ARBA" id="ARBA00023242"/>
    </source>
</evidence>